<dbReference type="InterPro" id="IPR037066">
    <property type="entry name" value="Plug_dom_sf"/>
</dbReference>
<dbReference type="PROSITE" id="PS52016">
    <property type="entry name" value="TONB_DEPENDENT_REC_3"/>
    <property type="match status" value="1"/>
</dbReference>
<comment type="subcellular location">
    <subcellularLocation>
        <location evidence="1 7">Cell outer membrane</location>
        <topology evidence="1 7">Multi-pass membrane protein</topology>
    </subcellularLocation>
</comment>
<dbReference type="NCBIfam" id="TIGR04056">
    <property type="entry name" value="OMP_RagA_SusC"/>
    <property type="match status" value="1"/>
</dbReference>
<dbReference type="InterPro" id="IPR039426">
    <property type="entry name" value="TonB-dep_rcpt-like"/>
</dbReference>
<dbReference type="Pfam" id="PF07715">
    <property type="entry name" value="Plug"/>
    <property type="match status" value="1"/>
</dbReference>
<dbReference type="SUPFAM" id="SSF49464">
    <property type="entry name" value="Carboxypeptidase regulatory domain-like"/>
    <property type="match status" value="1"/>
</dbReference>
<dbReference type="SUPFAM" id="SSF56935">
    <property type="entry name" value="Porins"/>
    <property type="match status" value="1"/>
</dbReference>
<evidence type="ECO:0000256" key="2">
    <source>
        <dbReference type="ARBA" id="ARBA00022448"/>
    </source>
</evidence>
<dbReference type="Gene3D" id="2.170.130.10">
    <property type="entry name" value="TonB-dependent receptor, plug domain"/>
    <property type="match status" value="1"/>
</dbReference>
<accession>A0A0H4VHC2</accession>
<organism evidence="10 11">
    <name type="scientific">Rufibacter radiotolerans</name>
    <dbReference type="NCBI Taxonomy" id="1379910"/>
    <lineage>
        <taxon>Bacteria</taxon>
        <taxon>Pseudomonadati</taxon>
        <taxon>Bacteroidota</taxon>
        <taxon>Cytophagia</taxon>
        <taxon>Cytophagales</taxon>
        <taxon>Hymenobacteraceae</taxon>
        <taxon>Rufibacter</taxon>
    </lineage>
</organism>
<feature type="chain" id="PRO_5005211725" evidence="8">
    <location>
        <begin position="28"/>
        <end position="1087"/>
    </location>
</feature>
<evidence type="ECO:0000256" key="8">
    <source>
        <dbReference type="SAM" id="SignalP"/>
    </source>
</evidence>
<evidence type="ECO:0000259" key="9">
    <source>
        <dbReference type="Pfam" id="PF07715"/>
    </source>
</evidence>
<keyword evidence="10" id="KW-0675">Receptor</keyword>
<dbReference type="InterPro" id="IPR023996">
    <property type="entry name" value="TonB-dep_OMP_SusC/RagA"/>
</dbReference>
<dbReference type="KEGG" id="ruf:TH63_04555"/>
<dbReference type="InterPro" id="IPR012910">
    <property type="entry name" value="Plug_dom"/>
</dbReference>
<gene>
    <name evidence="10" type="ORF">TH63_04555</name>
</gene>
<evidence type="ECO:0000313" key="10">
    <source>
        <dbReference type="EMBL" id="AKQ45070.1"/>
    </source>
</evidence>
<feature type="signal peptide" evidence="8">
    <location>
        <begin position="1"/>
        <end position="27"/>
    </location>
</feature>
<evidence type="ECO:0000313" key="11">
    <source>
        <dbReference type="Proteomes" id="UP000036458"/>
    </source>
</evidence>
<dbReference type="EMBL" id="CP010777">
    <property type="protein sequence ID" value="AKQ45070.1"/>
    <property type="molecule type" value="Genomic_DNA"/>
</dbReference>
<keyword evidence="11" id="KW-1185">Reference proteome</keyword>
<keyword evidence="5 7" id="KW-0472">Membrane</keyword>
<reference evidence="10 11" key="1">
    <citation type="submission" date="2015-01" db="EMBL/GenBank/DDBJ databases">
        <title>Rufibacter sp./DG31D/ whole genome sequencing.</title>
        <authorList>
            <person name="Kim M.K."/>
            <person name="Srinivasan S."/>
            <person name="Lee J.-J."/>
        </authorList>
    </citation>
    <scope>NUCLEOTIDE SEQUENCE [LARGE SCALE GENOMIC DNA]</scope>
    <source>
        <strain evidence="10 11">DG31D</strain>
    </source>
</reference>
<keyword evidence="8" id="KW-0732">Signal</keyword>
<dbReference type="STRING" id="1379910.TH63_04555"/>
<keyword evidence="4 7" id="KW-0812">Transmembrane</keyword>
<keyword evidence="3 7" id="KW-1134">Transmembrane beta strand</keyword>
<dbReference type="InterPro" id="IPR008969">
    <property type="entry name" value="CarboxyPept-like_regulatory"/>
</dbReference>
<dbReference type="Proteomes" id="UP000036458">
    <property type="component" value="Chromosome"/>
</dbReference>
<evidence type="ECO:0000256" key="5">
    <source>
        <dbReference type="ARBA" id="ARBA00023136"/>
    </source>
</evidence>
<sequence length="1087" mass="120228">MQQALLKKSRYLLVLAFFFTAIVGAFAQTVTITGKVTDEKKEGLPGVTVLLKGTTTANATDIEGNYSIKVPSATGTLVFSYIGFQTQEVAINGRTTVNITLGTDAKALDEVVVVGYGTVTRKELTGSVASVTAKDIQDIPVSTAAEALAGRLAGVQVTTTEGRPGADIQVRVRGGGSLTQDNSPLYIVDGIQMENALSIISPQEIESVDVLKDAASTSIYGARGANGVVIITTKGGREQKTQVTYTGYAGVRSIVNKLKVMNPYDYALYQYESYNLFTNTNEESRASFRDRYGRWEDLDIYKNMPMTDWQDKVFGRDAFNQTHVLGVTGGSKETSFNFTLNHAEEEGIMINSGYERTLASFKFDHKVTDRFKVGLTTRYSRQRVDGVGTSSTGSQSNNRLRNAVRYRPFVAPGFESQVDEFDVDYASSTQLTSPVLLANSETRRDYRNDIIVNGWFSYDIIKNLTFRTVVGVNALDRKTNAYSGPVTSIARQNNDQPVVDMNSGEAFSLTNTNTLTYKKKVGEDHNIDFLLGHELVEWNSKAKGIRTKWLPVDITPDQAFAGIQKATAPAGLIQESPSTGESSTRLLSFFGRVGYNYKGKYFANFNLRRDGSSLFAESNRYGTFPSASLMWRAADEPFMETAQDWLSDLKVRLSIGTVGNNRIGVDLFRTMYTAGTNDGYAFSEAITPGYVAPTLANPFLVWESTLSKNLGVDFAFFKNRLTGSVDVYQNKTKDLLLEATIPQTSGYTTQLQNIGETENRGIELQLGGVVVDKGDFRWNANFNISKNQNKIVSLGLDPSGQPKQSYLVQSGWVNSLEDFKVEVGQPVGQFYGYVTDGYYTVDDFNATFNASTNTWTYVLKEGVANSSSVALGNRQPQPGDLKLKDLTDDNNSLISTSDRTVLGNAQPKFTGGFNQQFAYKGFDLSVFLVFSYGNKVYNANKLEFTTQYTTRDNNMLALMNDRFKLYDDNGQRVSDPEQLKALNANAKYWRPSLGNYFMHSFAIEDGSFLRISNLTLGYSIPEALVKKTRVISKLRVYGTVNNLHTFTKYTGYDPEANTRRNSPLTPSVDYAAYPRSRFILGGINVTL</sequence>
<dbReference type="Gene3D" id="2.40.170.20">
    <property type="entry name" value="TonB-dependent receptor, beta-barrel domain"/>
    <property type="match status" value="1"/>
</dbReference>
<dbReference type="NCBIfam" id="TIGR04057">
    <property type="entry name" value="SusC_RagA_signa"/>
    <property type="match status" value="1"/>
</dbReference>
<dbReference type="Pfam" id="PF13715">
    <property type="entry name" value="CarbopepD_reg_2"/>
    <property type="match status" value="1"/>
</dbReference>
<dbReference type="FunFam" id="2.170.130.10:FF:000008">
    <property type="entry name" value="SusC/RagA family TonB-linked outer membrane protein"/>
    <property type="match status" value="1"/>
</dbReference>
<keyword evidence="2 7" id="KW-0813">Transport</keyword>
<evidence type="ECO:0000256" key="4">
    <source>
        <dbReference type="ARBA" id="ARBA00022692"/>
    </source>
</evidence>
<dbReference type="OrthoDB" id="9768177at2"/>
<dbReference type="Gene3D" id="2.60.40.1120">
    <property type="entry name" value="Carboxypeptidase-like, regulatory domain"/>
    <property type="match status" value="1"/>
</dbReference>
<protein>
    <submittedName>
        <fullName evidence="10">TonB-dependent receptor</fullName>
    </submittedName>
</protein>
<feature type="domain" description="TonB-dependent receptor plug" evidence="9">
    <location>
        <begin position="122"/>
        <end position="228"/>
    </location>
</feature>
<comment type="similarity">
    <text evidence="7">Belongs to the TonB-dependent receptor family.</text>
</comment>
<dbReference type="AlphaFoldDB" id="A0A0H4VHC2"/>
<dbReference type="GO" id="GO:0009279">
    <property type="term" value="C:cell outer membrane"/>
    <property type="evidence" value="ECO:0007669"/>
    <property type="project" value="UniProtKB-SubCell"/>
</dbReference>
<evidence type="ECO:0000256" key="6">
    <source>
        <dbReference type="ARBA" id="ARBA00023237"/>
    </source>
</evidence>
<evidence type="ECO:0000256" key="1">
    <source>
        <dbReference type="ARBA" id="ARBA00004571"/>
    </source>
</evidence>
<evidence type="ECO:0000256" key="3">
    <source>
        <dbReference type="ARBA" id="ARBA00022452"/>
    </source>
</evidence>
<keyword evidence="6 7" id="KW-0998">Cell outer membrane</keyword>
<dbReference type="InterPro" id="IPR036942">
    <property type="entry name" value="Beta-barrel_TonB_sf"/>
</dbReference>
<dbReference type="PATRIC" id="fig|1379910.4.peg.990"/>
<dbReference type="InterPro" id="IPR023997">
    <property type="entry name" value="TonB-dep_OMP_SusC/RagA_CS"/>
</dbReference>
<proteinExistence type="inferred from homology"/>
<evidence type="ECO:0000256" key="7">
    <source>
        <dbReference type="PROSITE-ProRule" id="PRU01360"/>
    </source>
</evidence>
<name>A0A0H4VHC2_9BACT</name>
<dbReference type="RefSeq" id="WP_048919904.1">
    <property type="nucleotide sequence ID" value="NZ_CP010777.1"/>
</dbReference>